<dbReference type="AlphaFoldDB" id="A0A3B0VTL6"/>
<evidence type="ECO:0000256" key="5">
    <source>
        <dbReference type="SAM" id="Phobius"/>
    </source>
</evidence>
<evidence type="ECO:0000256" key="2">
    <source>
        <dbReference type="ARBA" id="ARBA00022692"/>
    </source>
</evidence>
<feature type="transmembrane region" description="Helical" evidence="5">
    <location>
        <begin position="72"/>
        <end position="92"/>
    </location>
</feature>
<dbReference type="PANTHER" id="PTHR11863">
    <property type="entry name" value="STEROL DESATURASE"/>
    <property type="match status" value="1"/>
</dbReference>
<evidence type="ECO:0000313" key="7">
    <source>
        <dbReference type="EMBL" id="VAW46331.1"/>
    </source>
</evidence>
<dbReference type="GO" id="GO:0016020">
    <property type="term" value="C:membrane"/>
    <property type="evidence" value="ECO:0007669"/>
    <property type="project" value="UniProtKB-SubCell"/>
</dbReference>
<accession>A0A3B0VTL6</accession>
<keyword evidence="2 5" id="KW-0812">Transmembrane</keyword>
<keyword evidence="3 5" id="KW-1133">Transmembrane helix</keyword>
<evidence type="ECO:0000256" key="3">
    <source>
        <dbReference type="ARBA" id="ARBA00022989"/>
    </source>
</evidence>
<dbReference type="InterPro" id="IPR050307">
    <property type="entry name" value="Sterol_Desaturase_Related"/>
</dbReference>
<comment type="subcellular location">
    <subcellularLocation>
        <location evidence="1">Membrane</location>
    </subcellularLocation>
</comment>
<evidence type="ECO:0000256" key="4">
    <source>
        <dbReference type="ARBA" id="ARBA00023136"/>
    </source>
</evidence>
<name>A0A3B0VTL6_9ZZZZ</name>
<protein>
    <submittedName>
        <fullName evidence="7">Fatty acid hydroxylase family (Carotene hydroxylase/sterol desaturase)</fullName>
    </submittedName>
</protein>
<organism evidence="7">
    <name type="scientific">hydrothermal vent metagenome</name>
    <dbReference type="NCBI Taxonomy" id="652676"/>
    <lineage>
        <taxon>unclassified sequences</taxon>
        <taxon>metagenomes</taxon>
        <taxon>ecological metagenomes</taxon>
    </lineage>
</organism>
<keyword evidence="4 5" id="KW-0472">Membrane</keyword>
<dbReference type="GO" id="GO:0008610">
    <property type="term" value="P:lipid biosynthetic process"/>
    <property type="evidence" value="ECO:0007669"/>
    <property type="project" value="InterPro"/>
</dbReference>
<reference evidence="7" key="1">
    <citation type="submission" date="2018-06" db="EMBL/GenBank/DDBJ databases">
        <authorList>
            <person name="Zhirakovskaya E."/>
        </authorList>
    </citation>
    <scope>NUCLEOTIDE SEQUENCE</scope>
</reference>
<dbReference type="Pfam" id="PF04116">
    <property type="entry name" value="FA_hydroxylase"/>
    <property type="match status" value="1"/>
</dbReference>
<dbReference type="InterPro" id="IPR006694">
    <property type="entry name" value="Fatty_acid_hydroxylase"/>
</dbReference>
<feature type="transmembrane region" description="Helical" evidence="5">
    <location>
        <begin position="31"/>
        <end position="52"/>
    </location>
</feature>
<proteinExistence type="predicted"/>
<evidence type="ECO:0000259" key="6">
    <source>
        <dbReference type="Pfam" id="PF04116"/>
    </source>
</evidence>
<dbReference type="GO" id="GO:0016491">
    <property type="term" value="F:oxidoreductase activity"/>
    <property type="evidence" value="ECO:0007669"/>
    <property type="project" value="InterPro"/>
</dbReference>
<evidence type="ECO:0000256" key="1">
    <source>
        <dbReference type="ARBA" id="ARBA00004370"/>
    </source>
</evidence>
<feature type="transmembrane region" description="Helical" evidence="5">
    <location>
        <begin position="104"/>
        <end position="125"/>
    </location>
</feature>
<gene>
    <name evidence="7" type="ORF">MNBD_GAMMA03-355</name>
</gene>
<dbReference type="GO" id="GO:0005506">
    <property type="term" value="F:iron ion binding"/>
    <property type="evidence" value="ECO:0007669"/>
    <property type="project" value="InterPro"/>
</dbReference>
<dbReference type="EMBL" id="UOFC01000094">
    <property type="protein sequence ID" value="VAW46331.1"/>
    <property type="molecule type" value="Genomic_DNA"/>
</dbReference>
<sequence length="288" mass="33752">MKKVISYTLYPVLLFSIFVSFYFSGYFNWDLATVLAWMAGIRFFVCFTIEFLYPCEKKWKMTWKSFQRDLKWMATGIITFGLIKLAMMMLAIDLSQYNTGLIAGLPLLIEVIICLLVYEFFQYWYHRYSHERRGKLGAWFWRVHVAHHLPDKVYILMHAVFHPINMIFTQIIIQGTLVLSGITAESIFLFNAIMALQGFISHYNVTIKAGFLNYIFIGTELHRYHHSADTVEAKNYGSVISFWDIVFGTFYYKPDSVPYRLGVNNIDIYPESTELFKVLKLPFVKTSV</sequence>
<feature type="domain" description="Fatty acid hydroxylase" evidence="6">
    <location>
        <begin position="111"/>
        <end position="249"/>
    </location>
</feature>
<feature type="transmembrane region" description="Helical" evidence="5">
    <location>
        <begin position="7"/>
        <end position="25"/>
    </location>
</feature>